<evidence type="ECO:0000313" key="3">
    <source>
        <dbReference type="Proteomes" id="UP000654370"/>
    </source>
</evidence>
<evidence type="ECO:0000256" key="1">
    <source>
        <dbReference type="SAM" id="SignalP"/>
    </source>
</evidence>
<organism evidence="2 3">
    <name type="scientific">Mortierella isabellina</name>
    <name type="common">Filamentous fungus</name>
    <name type="synonym">Umbelopsis isabellina</name>
    <dbReference type="NCBI Taxonomy" id="91625"/>
    <lineage>
        <taxon>Eukaryota</taxon>
        <taxon>Fungi</taxon>
        <taxon>Fungi incertae sedis</taxon>
        <taxon>Mucoromycota</taxon>
        <taxon>Mucoromycotina</taxon>
        <taxon>Umbelopsidomycetes</taxon>
        <taxon>Umbelopsidales</taxon>
        <taxon>Umbelopsidaceae</taxon>
        <taxon>Umbelopsis</taxon>
    </lineage>
</organism>
<gene>
    <name evidence="2" type="ORF">INT43_003388</name>
</gene>
<sequence>MHTKIISLAILLAAATLQAAPVLELGEVDDKMVVHALPVVPHGLKARGEPEDIQTRKTTCRNDICN</sequence>
<protein>
    <submittedName>
        <fullName evidence="2">Uncharacterized protein</fullName>
    </submittedName>
</protein>
<comment type="caution">
    <text evidence="2">The sequence shown here is derived from an EMBL/GenBank/DDBJ whole genome shotgun (WGS) entry which is preliminary data.</text>
</comment>
<feature type="chain" id="PRO_5034478013" evidence="1">
    <location>
        <begin position="20"/>
        <end position="66"/>
    </location>
</feature>
<proteinExistence type="predicted"/>
<keyword evidence="1" id="KW-0732">Signal</keyword>
<name>A0A8H7PQN6_MORIS</name>
<accession>A0A8H7PQN6</accession>
<keyword evidence="3" id="KW-1185">Reference proteome</keyword>
<feature type="signal peptide" evidence="1">
    <location>
        <begin position="1"/>
        <end position="19"/>
    </location>
</feature>
<dbReference type="AlphaFoldDB" id="A0A8H7PQN6"/>
<reference evidence="2" key="1">
    <citation type="submission" date="2020-12" db="EMBL/GenBank/DDBJ databases">
        <title>Metabolic potential, ecology and presence of endohyphal bacteria is reflected in genomic diversity of Mucoromycotina.</title>
        <authorList>
            <person name="Muszewska A."/>
            <person name="Okrasinska A."/>
            <person name="Steczkiewicz K."/>
            <person name="Drgas O."/>
            <person name="Orlowska M."/>
            <person name="Perlinska-Lenart U."/>
            <person name="Aleksandrzak-Piekarczyk T."/>
            <person name="Szatraj K."/>
            <person name="Zielenkiewicz U."/>
            <person name="Pilsyk S."/>
            <person name="Malc E."/>
            <person name="Mieczkowski P."/>
            <person name="Kruszewska J.S."/>
            <person name="Biernat P."/>
            <person name="Pawlowska J."/>
        </authorList>
    </citation>
    <scope>NUCLEOTIDE SEQUENCE</scope>
    <source>
        <strain evidence="2">WA0000067209</strain>
    </source>
</reference>
<dbReference type="EMBL" id="JAEPQZ010000008">
    <property type="protein sequence ID" value="KAG2178135.1"/>
    <property type="molecule type" value="Genomic_DNA"/>
</dbReference>
<evidence type="ECO:0000313" key="2">
    <source>
        <dbReference type="EMBL" id="KAG2178135.1"/>
    </source>
</evidence>
<dbReference type="Proteomes" id="UP000654370">
    <property type="component" value="Unassembled WGS sequence"/>
</dbReference>